<keyword evidence="1" id="KW-0812">Transmembrane</keyword>
<protein>
    <submittedName>
        <fullName evidence="2">Uncharacterized protein</fullName>
    </submittedName>
</protein>
<organism evidence="2 3">
    <name type="scientific">Gemelliphila asaccharolytica</name>
    <dbReference type="NCBI Taxonomy" id="502393"/>
    <lineage>
        <taxon>Bacteria</taxon>
        <taxon>Bacillati</taxon>
        <taxon>Bacillota</taxon>
        <taxon>Bacilli</taxon>
        <taxon>Bacillales</taxon>
        <taxon>Gemellaceae</taxon>
        <taxon>Gemelliphila</taxon>
    </lineage>
</organism>
<keyword evidence="1" id="KW-0472">Membrane</keyword>
<reference evidence="2 3" key="1">
    <citation type="submission" date="2016-01" db="EMBL/GenBank/DDBJ databases">
        <authorList>
            <person name="Mitreva M."/>
            <person name="Pepin K.H."/>
            <person name="Mihindukulasuriya K.A."/>
            <person name="Fulton R."/>
            <person name="Fronick C."/>
            <person name="O'Laughlin M."/>
            <person name="Miner T."/>
            <person name="Herter B."/>
            <person name="Rosa B.A."/>
            <person name="Cordes M."/>
            <person name="Tomlinson C."/>
            <person name="Wollam A."/>
            <person name="Palsikar V.B."/>
            <person name="Mardis E.R."/>
            <person name="Wilson R.K."/>
        </authorList>
    </citation>
    <scope>NUCLEOTIDE SEQUENCE [LARGE SCALE GENOMIC DNA]</scope>
    <source>
        <strain evidence="2 3">KA00071</strain>
    </source>
</reference>
<name>A0ABR5TKV8_9BACL</name>
<evidence type="ECO:0000256" key="1">
    <source>
        <dbReference type="SAM" id="Phobius"/>
    </source>
</evidence>
<keyword evidence="1" id="KW-1133">Transmembrane helix</keyword>
<dbReference type="Proteomes" id="UP000070467">
    <property type="component" value="Unassembled WGS sequence"/>
</dbReference>
<evidence type="ECO:0000313" key="3">
    <source>
        <dbReference type="Proteomes" id="UP000070467"/>
    </source>
</evidence>
<gene>
    <name evidence="2" type="ORF">HMPREF1871_00914</name>
</gene>
<accession>A0ABR5TKV8</accession>
<sequence>MAKGSPLFSLYAMHSLASLHPFIFYCSSLRISLHFLHFN</sequence>
<proteinExistence type="predicted"/>
<evidence type="ECO:0000313" key="2">
    <source>
        <dbReference type="EMBL" id="KXB57005.1"/>
    </source>
</evidence>
<comment type="caution">
    <text evidence="2">The sequence shown here is derived from an EMBL/GenBank/DDBJ whole genome shotgun (WGS) entry which is preliminary data.</text>
</comment>
<feature type="transmembrane region" description="Helical" evidence="1">
    <location>
        <begin position="6"/>
        <end position="26"/>
    </location>
</feature>
<dbReference type="EMBL" id="LSDB01000052">
    <property type="protein sequence ID" value="KXB57005.1"/>
    <property type="molecule type" value="Genomic_DNA"/>
</dbReference>
<keyword evidence="3" id="KW-1185">Reference proteome</keyword>